<dbReference type="InterPro" id="IPR051706">
    <property type="entry name" value="Glycosyltransferase_domain"/>
</dbReference>
<organism evidence="2">
    <name type="scientific">viral metagenome</name>
    <dbReference type="NCBI Taxonomy" id="1070528"/>
    <lineage>
        <taxon>unclassified sequences</taxon>
        <taxon>metagenomes</taxon>
        <taxon>organismal metagenomes</taxon>
    </lineage>
</organism>
<name>A0A6C0B1D4_9ZZZZ</name>
<evidence type="ECO:0008006" key="3">
    <source>
        <dbReference type="Google" id="ProtNLM"/>
    </source>
</evidence>
<dbReference type="SUPFAM" id="SSF53448">
    <property type="entry name" value="Nucleotide-diphospho-sugar transferases"/>
    <property type="match status" value="1"/>
</dbReference>
<evidence type="ECO:0000313" key="2">
    <source>
        <dbReference type="EMBL" id="QHS85850.1"/>
    </source>
</evidence>
<dbReference type="EMBL" id="MN739048">
    <property type="protein sequence ID" value="QHS85850.1"/>
    <property type="molecule type" value="Genomic_DNA"/>
</dbReference>
<dbReference type="InterPro" id="IPR007577">
    <property type="entry name" value="GlycoTrfase_DXD_sugar-bd_CS"/>
</dbReference>
<accession>A0A6C0B1D4</accession>
<dbReference type="InterPro" id="IPR029044">
    <property type="entry name" value="Nucleotide-diphossugar_trans"/>
</dbReference>
<dbReference type="PANTHER" id="PTHR32385">
    <property type="entry name" value="MANNOSYL PHOSPHORYLINOSITOL CERAMIDE SYNTHASE"/>
    <property type="match status" value="1"/>
</dbReference>
<dbReference type="GO" id="GO:0000030">
    <property type="term" value="F:mannosyltransferase activity"/>
    <property type="evidence" value="ECO:0007669"/>
    <property type="project" value="TreeGrafter"/>
</dbReference>
<proteinExistence type="predicted"/>
<evidence type="ECO:0000256" key="1">
    <source>
        <dbReference type="ARBA" id="ARBA00022679"/>
    </source>
</evidence>
<dbReference type="GO" id="GO:0016020">
    <property type="term" value="C:membrane"/>
    <property type="evidence" value="ECO:0007669"/>
    <property type="project" value="GOC"/>
</dbReference>
<dbReference type="PANTHER" id="PTHR32385:SF15">
    <property type="entry name" value="INOSITOL PHOSPHOCERAMIDE MANNOSYLTRANSFERASE 1"/>
    <property type="match status" value="1"/>
</dbReference>
<dbReference type="Pfam" id="PF04488">
    <property type="entry name" value="Gly_transf_sug"/>
    <property type="match status" value="1"/>
</dbReference>
<protein>
    <recommendedName>
        <fullName evidence="3">Glycosyltransferase</fullName>
    </recommendedName>
</protein>
<dbReference type="GO" id="GO:0051999">
    <property type="term" value="P:mannosyl-inositol phosphorylceramide biosynthetic process"/>
    <property type="evidence" value="ECO:0007669"/>
    <property type="project" value="TreeGrafter"/>
</dbReference>
<keyword evidence="1" id="KW-0808">Transferase</keyword>
<dbReference type="Gene3D" id="3.90.550.20">
    <property type="match status" value="1"/>
</dbReference>
<sequence length="213" mass="24722">MKIHQIWIGPKARPDIWMDTVKAFAQNYNHEYILWDDQKVSELALINKKWYDSELTYNGKSDILRYELLNQFGGVYIDADMVIINGERMNTLIKEFNTDCAFGFEVDNKLICGAVMIAVQGSKFVQKCIEEVPLRDMSKLAWLSIGPKLITDLYSRYKDEIPITVYKSVVFYPIRWHGIKDINIHTQFCFLPETATFQYGYSTNSLESCIGTK</sequence>
<reference evidence="2" key="1">
    <citation type="journal article" date="2020" name="Nature">
        <title>Giant virus diversity and host interactions through global metagenomics.</title>
        <authorList>
            <person name="Schulz F."/>
            <person name="Roux S."/>
            <person name="Paez-Espino D."/>
            <person name="Jungbluth S."/>
            <person name="Walsh D.A."/>
            <person name="Denef V.J."/>
            <person name="McMahon K.D."/>
            <person name="Konstantinidis K.T."/>
            <person name="Eloe-Fadrosh E.A."/>
            <person name="Kyrpides N.C."/>
            <person name="Woyke T."/>
        </authorList>
    </citation>
    <scope>NUCLEOTIDE SEQUENCE</scope>
    <source>
        <strain evidence="2">GVMAG-M-3300009185-36</strain>
    </source>
</reference>
<dbReference type="AlphaFoldDB" id="A0A6C0B1D4"/>